<dbReference type="GO" id="GO:0071978">
    <property type="term" value="P:bacterial-type flagellum-dependent swarming motility"/>
    <property type="evidence" value="ECO:0007669"/>
    <property type="project" value="TreeGrafter"/>
</dbReference>
<evidence type="ECO:0000256" key="8">
    <source>
        <dbReference type="ARBA" id="ARBA00022779"/>
    </source>
</evidence>
<evidence type="ECO:0000313" key="14">
    <source>
        <dbReference type="EMBL" id="ACM18874.1"/>
    </source>
</evidence>
<dbReference type="SUPFAM" id="SSF103039">
    <property type="entry name" value="CheC-like"/>
    <property type="match status" value="1"/>
</dbReference>
<dbReference type="InterPro" id="IPR001689">
    <property type="entry name" value="Flag_FliM"/>
</dbReference>
<keyword evidence="7" id="KW-0997">Cell inner membrane</keyword>
<evidence type="ECO:0000313" key="15">
    <source>
        <dbReference type="Proteomes" id="UP000007721"/>
    </source>
</evidence>
<name>B9LZR0_GEODF</name>
<keyword evidence="15" id="KW-1185">Reference proteome</keyword>
<dbReference type="PANTHER" id="PTHR30034">
    <property type="entry name" value="FLAGELLAR MOTOR SWITCH PROTEIN FLIM"/>
    <property type="match status" value="1"/>
</dbReference>
<dbReference type="InterPro" id="IPR036429">
    <property type="entry name" value="SpoA-like_sf"/>
</dbReference>
<keyword evidence="8" id="KW-0283">Flagellar rotation</keyword>
<dbReference type="eggNOG" id="COG1868">
    <property type="taxonomic scope" value="Bacteria"/>
</dbReference>
<dbReference type="Gene3D" id="3.40.1550.10">
    <property type="entry name" value="CheC-like"/>
    <property type="match status" value="1"/>
</dbReference>
<reference evidence="14 15" key="1">
    <citation type="submission" date="2009-01" db="EMBL/GenBank/DDBJ databases">
        <title>Complete sequence of Geobacter sp. FRC-32.</title>
        <authorList>
            <consortium name="US DOE Joint Genome Institute"/>
            <person name="Lucas S."/>
            <person name="Copeland A."/>
            <person name="Lapidus A."/>
            <person name="Glavina del Rio T."/>
            <person name="Dalin E."/>
            <person name="Tice H."/>
            <person name="Bruce D."/>
            <person name="Goodwin L."/>
            <person name="Pitluck S."/>
            <person name="Saunders E."/>
            <person name="Brettin T."/>
            <person name="Detter J.C."/>
            <person name="Han C."/>
            <person name="Larimer F."/>
            <person name="Land M."/>
            <person name="Hauser L."/>
            <person name="Kyrpides N."/>
            <person name="Ovchinnikova G."/>
            <person name="Kostka J."/>
            <person name="Richardson P."/>
        </authorList>
    </citation>
    <scope>NUCLEOTIDE SEQUENCE [LARGE SCALE GENOMIC DNA]</scope>
    <source>
        <strain evidence="15">DSM 22248 / JCM 15807 / FRC-32</strain>
    </source>
</reference>
<dbReference type="InterPro" id="IPR028976">
    <property type="entry name" value="CheC-like_sf"/>
</dbReference>
<sequence>MEKILTKEEIEALLSAVFEGSIEPAKELARTQGQVSTYDLFNSDAHRGFVPNMDIIYDGFIRYNRVNMSNRLGKMVEIKKVGARPYKFDDFLQSLPSPVCMAIYKIEPLKGAALIAVDSTFVYTVVDSILGGVGVPNIPANNRLFTPIELRLVEKIIRDVLADMEKAWAPLLAVKMNLLRMEMNPRLVNIVPPEYQVVTMSLKIQIEETVGSMILAVPYMTVDPIRDKLKSGLQVDMMAVDPQWSIRLSEELKEAPLEISVEMGNSSITLAELLNLSPGDTVMLEESGRNELLVKVGGVKKFMGLPGVRGGNKAVQISRIFQGGTRGD</sequence>
<dbReference type="Pfam" id="PF01052">
    <property type="entry name" value="FliMN_C"/>
    <property type="match status" value="1"/>
</dbReference>
<keyword evidence="9" id="KW-0472">Membrane</keyword>
<evidence type="ECO:0000256" key="9">
    <source>
        <dbReference type="ARBA" id="ARBA00023136"/>
    </source>
</evidence>
<dbReference type="GO" id="GO:0003774">
    <property type="term" value="F:cytoskeletal motor activity"/>
    <property type="evidence" value="ECO:0007669"/>
    <property type="project" value="InterPro"/>
</dbReference>
<protein>
    <recommendedName>
        <fullName evidence="4 12">Flagellar motor switch protein FliM</fullName>
    </recommendedName>
</protein>
<dbReference type="Gene3D" id="2.30.330.10">
    <property type="entry name" value="SpoA-like"/>
    <property type="match status" value="1"/>
</dbReference>
<dbReference type="CDD" id="cd17908">
    <property type="entry name" value="FliM"/>
    <property type="match status" value="1"/>
</dbReference>
<keyword evidence="10" id="KW-0975">Bacterial flagellum</keyword>
<organism evidence="14 15">
    <name type="scientific">Geotalea daltonii (strain DSM 22248 / JCM 15807 / FRC-32)</name>
    <name type="common">Geobacter daltonii</name>
    <dbReference type="NCBI Taxonomy" id="316067"/>
    <lineage>
        <taxon>Bacteria</taxon>
        <taxon>Pseudomonadati</taxon>
        <taxon>Thermodesulfobacteriota</taxon>
        <taxon>Desulfuromonadia</taxon>
        <taxon>Geobacterales</taxon>
        <taxon>Geobacteraceae</taxon>
        <taxon>Geotalea</taxon>
    </lineage>
</organism>
<dbReference type="HOGENOM" id="CLU_052646_1_1_7"/>
<dbReference type="OrthoDB" id="9806941at2"/>
<evidence type="ECO:0000256" key="11">
    <source>
        <dbReference type="ARBA" id="ARBA00025044"/>
    </source>
</evidence>
<accession>B9LZR0</accession>
<comment type="similarity">
    <text evidence="3">Belongs to the FliM family.</text>
</comment>
<keyword evidence="14" id="KW-0966">Cell projection</keyword>
<dbReference type="PANTHER" id="PTHR30034:SF3">
    <property type="entry name" value="FLAGELLAR MOTOR SWITCH PROTEIN FLIM"/>
    <property type="match status" value="1"/>
</dbReference>
<dbReference type="EMBL" id="CP001390">
    <property type="protein sequence ID" value="ACM18874.1"/>
    <property type="molecule type" value="Genomic_DNA"/>
</dbReference>
<dbReference type="Proteomes" id="UP000007721">
    <property type="component" value="Chromosome"/>
</dbReference>
<dbReference type="GO" id="GO:0009425">
    <property type="term" value="C:bacterial-type flagellum basal body"/>
    <property type="evidence" value="ECO:0007669"/>
    <property type="project" value="UniProtKB-SubCell"/>
</dbReference>
<dbReference type="GO" id="GO:0050918">
    <property type="term" value="P:positive chemotaxis"/>
    <property type="evidence" value="ECO:0007669"/>
    <property type="project" value="TreeGrafter"/>
</dbReference>
<evidence type="ECO:0000256" key="4">
    <source>
        <dbReference type="ARBA" id="ARBA00021898"/>
    </source>
</evidence>
<dbReference type="InterPro" id="IPR001543">
    <property type="entry name" value="FliN-like_C"/>
</dbReference>
<evidence type="ECO:0000256" key="5">
    <source>
        <dbReference type="ARBA" id="ARBA00022475"/>
    </source>
</evidence>
<dbReference type="PRINTS" id="PR00955">
    <property type="entry name" value="FLGMOTORFLIM"/>
</dbReference>
<keyword evidence="5" id="KW-1003">Cell membrane</keyword>
<evidence type="ECO:0000256" key="2">
    <source>
        <dbReference type="ARBA" id="ARBA00004417"/>
    </source>
</evidence>
<evidence type="ECO:0000256" key="7">
    <source>
        <dbReference type="ARBA" id="ARBA00022519"/>
    </source>
</evidence>
<comment type="function">
    <text evidence="11">FliM is one of three proteins (FliG, FliN, FliM) that forms the rotor-mounted switch complex (C ring), located at the base of the basal body. This complex interacts with the CheY and CheZ chemotaxis proteins, in addition to contacting components of the motor that determine the direction of flagellar rotation.</text>
</comment>
<evidence type="ECO:0000256" key="3">
    <source>
        <dbReference type="ARBA" id="ARBA00011049"/>
    </source>
</evidence>
<gene>
    <name evidence="14" type="primary">fliM</name>
    <name evidence="14" type="ordered locus">Geob_0505</name>
</gene>
<evidence type="ECO:0000259" key="13">
    <source>
        <dbReference type="Pfam" id="PF01052"/>
    </source>
</evidence>
<evidence type="ECO:0000256" key="10">
    <source>
        <dbReference type="ARBA" id="ARBA00023143"/>
    </source>
</evidence>
<proteinExistence type="inferred from homology"/>
<evidence type="ECO:0000256" key="12">
    <source>
        <dbReference type="NCBIfam" id="TIGR01397"/>
    </source>
</evidence>
<dbReference type="GO" id="GO:0005886">
    <property type="term" value="C:plasma membrane"/>
    <property type="evidence" value="ECO:0007669"/>
    <property type="project" value="UniProtKB-SubCell"/>
</dbReference>
<comment type="subcellular location">
    <subcellularLocation>
        <location evidence="1">Bacterial flagellum basal body</location>
    </subcellularLocation>
    <subcellularLocation>
        <location evidence="2">Cell inner membrane</location>
        <topology evidence="2">Peripheral membrane protein</topology>
    </subcellularLocation>
</comment>
<dbReference type="SUPFAM" id="SSF101801">
    <property type="entry name" value="Surface presentation of antigens (SPOA)"/>
    <property type="match status" value="1"/>
</dbReference>
<dbReference type="AlphaFoldDB" id="B9LZR0"/>
<dbReference type="NCBIfam" id="TIGR01397">
    <property type="entry name" value="fliM_switch"/>
    <property type="match status" value="1"/>
</dbReference>
<keyword evidence="14" id="KW-0969">Cilium</keyword>
<evidence type="ECO:0000256" key="1">
    <source>
        <dbReference type="ARBA" id="ARBA00004117"/>
    </source>
</evidence>
<keyword evidence="14" id="KW-0282">Flagellum</keyword>
<evidence type="ECO:0000256" key="6">
    <source>
        <dbReference type="ARBA" id="ARBA00022500"/>
    </source>
</evidence>
<dbReference type="PIRSF" id="PIRSF002888">
    <property type="entry name" value="FliM"/>
    <property type="match status" value="1"/>
</dbReference>
<dbReference type="STRING" id="316067.Geob_0505"/>
<keyword evidence="6" id="KW-0145">Chemotaxis</keyword>
<dbReference type="Pfam" id="PF02154">
    <property type="entry name" value="FliM"/>
    <property type="match status" value="1"/>
</dbReference>
<dbReference type="KEGG" id="geo:Geob_0505"/>
<dbReference type="RefSeq" id="WP_012645603.1">
    <property type="nucleotide sequence ID" value="NC_011979.1"/>
</dbReference>
<feature type="domain" description="Flagellar motor switch protein FliN-like C-terminal" evidence="13">
    <location>
        <begin position="250"/>
        <end position="321"/>
    </location>
</feature>